<dbReference type="InterPro" id="IPR041698">
    <property type="entry name" value="Methyltransf_25"/>
</dbReference>
<dbReference type="Gene3D" id="3.40.50.150">
    <property type="entry name" value="Vaccinia Virus protein VP39"/>
    <property type="match status" value="1"/>
</dbReference>
<sequence>MNDKNEKSINEFDFNLICNYFSSIDRQGPGSEEMTKLAISYIKGLSPNSKIADLGCGTGGQTITLAQNTPAQIVALDLFPTFVDKLKSRLETLNLSNRVNAIIGSMDELPFTNDEFDMIWSEGAIYNIGFQHGLEYWHRFIKTGGYVAVTEASWLTENRPSEIANFWTDAYPEIDTISNKVKHLQSAGYIPIATFVLPEECWTDCYYVPQKKAQEIFLRNHAGNATAKELVDNMRHEADLYSKYKHYYGYVFYIGKKV</sequence>
<keyword evidence="2" id="KW-0808">Transferase</keyword>
<feature type="domain" description="Methyltransferase" evidence="1">
    <location>
        <begin position="51"/>
        <end position="145"/>
    </location>
</feature>
<dbReference type="Pfam" id="PF13649">
    <property type="entry name" value="Methyltransf_25"/>
    <property type="match status" value="1"/>
</dbReference>
<dbReference type="Proteomes" id="UP001319045">
    <property type="component" value="Chromosome"/>
</dbReference>
<dbReference type="InterPro" id="IPR050447">
    <property type="entry name" value="Erg6_SMT_methyltransf"/>
</dbReference>
<organism evidence="2 3">
    <name type="scientific">Prevotella herbatica</name>
    <dbReference type="NCBI Taxonomy" id="2801997"/>
    <lineage>
        <taxon>Bacteria</taxon>
        <taxon>Pseudomonadati</taxon>
        <taxon>Bacteroidota</taxon>
        <taxon>Bacteroidia</taxon>
        <taxon>Bacteroidales</taxon>
        <taxon>Prevotellaceae</taxon>
        <taxon>Prevotella</taxon>
    </lineage>
</organism>
<evidence type="ECO:0000313" key="2">
    <source>
        <dbReference type="EMBL" id="BCS85129.1"/>
    </source>
</evidence>
<dbReference type="RefSeq" id="WP_207155286.1">
    <property type="nucleotide sequence ID" value="NZ_AP024484.1"/>
</dbReference>
<proteinExistence type="predicted"/>
<dbReference type="GO" id="GO:0008168">
    <property type="term" value="F:methyltransferase activity"/>
    <property type="evidence" value="ECO:0007669"/>
    <property type="project" value="UniProtKB-KW"/>
</dbReference>
<dbReference type="InterPro" id="IPR029063">
    <property type="entry name" value="SAM-dependent_MTases_sf"/>
</dbReference>
<dbReference type="GO" id="GO:0032259">
    <property type="term" value="P:methylation"/>
    <property type="evidence" value="ECO:0007669"/>
    <property type="project" value="UniProtKB-KW"/>
</dbReference>
<dbReference type="PANTHER" id="PTHR44068">
    <property type="entry name" value="ZGC:194242"/>
    <property type="match status" value="1"/>
</dbReference>
<keyword evidence="2" id="KW-0489">Methyltransferase</keyword>
<dbReference type="PANTHER" id="PTHR44068:SF11">
    <property type="entry name" value="GERANYL DIPHOSPHATE 2-C-METHYLTRANSFERASE"/>
    <property type="match status" value="1"/>
</dbReference>
<protein>
    <submittedName>
        <fullName evidence="2">Methyltransferase type 11</fullName>
    </submittedName>
</protein>
<reference evidence="2 3" key="1">
    <citation type="journal article" date="2022" name="Int. J. Syst. Evol. Microbiol.">
        <title>Prevotella herbatica sp. nov., a plant polysaccharide-decomposing anaerobic bacterium isolated from a methanogenic reactor.</title>
        <authorList>
            <person name="Uek A."/>
            <person name="Tonouchi A."/>
            <person name="Kaku N."/>
            <person name="Ueki K."/>
        </authorList>
    </citation>
    <scope>NUCLEOTIDE SEQUENCE [LARGE SCALE GENOMIC DNA]</scope>
    <source>
        <strain evidence="2 3">WR041</strain>
    </source>
</reference>
<dbReference type="CDD" id="cd02440">
    <property type="entry name" value="AdoMet_MTases"/>
    <property type="match status" value="1"/>
</dbReference>
<dbReference type="SUPFAM" id="SSF53335">
    <property type="entry name" value="S-adenosyl-L-methionine-dependent methyltransferases"/>
    <property type="match status" value="1"/>
</dbReference>
<evidence type="ECO:0000313" key="3">
    <source>
        <dbReference type="Proteomes" id="UP001319045"/>
    </source>
</evidence>
<dbReference type="EMBL" id="AP024484">
    <property type="protein sequence ID" value="BCS85129.1"/>
    <property type="molecule type" value="Genomic_DNA"/>
</dbReference>
<keyword evidence="3" id="KW-1185">Reference proteome</keyword>
<name>A0ABN6EJ43_9BACT</name>
<accession>A0ABN6EJ43</accession>
<evidence type="ECO:0000259" key="1">
    <source>
        <dbReference type="Pfam" id="PF13649"/>
    </source>
</evidence>
<gene>
    <name evidence="2" type="ORF">prwr041_10220</name>
</gene>